<name>A0A0A9FHR6_ARUDO</name>
<evidence type="ECO:0000313" key="1">
    <source>
        <dbReference type="EMBL" id="JAE09626.1"/>
    </source>
</evidence>
<reference evidence="1" key="2">
    <citation type="journal article" date="2015" name="Data Brief">
        <title>Shoot transcriptome of the giant reed, Arundo donax.</title>
        <authorList>
            <person name="Barrero R.A."/>
            <person name="Guerrero F.D."/>
            <person name="Moolhuijzen P."/>
            <person name="Goolsby J.A."/>
            <person name="Tidwell J."/>
            <person name="Bellgard S.E."/>
            <person name="Bellgard M.I."/>
        </authorList>
    </citation>
    <scope>NUCLEOTIDE SEQUENCE</scope>
    <source>
        <tissue evidence="1">Shoot tissue taken approximately 20 cm above the soil surface</tissue>
    </source>
</reference>
<reference evidence="1" key="1">
    <citation type="submission" date="2014-09" db="EMBL/GenBank/DDBJ databases">
        <authorList>
            <person name="Magalhaes I.L.F."/>
            <person name="Oliveira U."/>
            <person name="Santos F.R."/>
            <person name="Vidigal T.H.D.A."/>
            <person name="Brescovit A.D."/>
            <person name="Santos A.J."/>
        </authorList>
    </citation>
    <scope>NUCLEOTIDE SEQUENCE</scope>
    <source>
        <tissue evidence="1">Shoot tissue taken approximately 20 cm above the soil surface</tissue>
    </source>
</reference>
<organism evidence="1">
    <name type="scientific">Arundo donax</name>
    <name type="common">Giant reed</name>
    <name type="synonym">Donax arundinaceus</name>
    <dbReference type="NCBI Taxonomy" id="35708"/>
    <lineage>
        <taxon>Eukaryota</taxon>
        <taxon>Viridiplantae</taxon>
        <taxon>Streptophyta</taxon>
        <taxon>Embryophyta</taxon>
        <taxon>Tracheophyta</taxon>
        <taxon>Spermatophyta</taxon>
        <taxon>Magnoliopsida</taxon>
        <taxon>Liliopsida</taxon>
        <taxon>Poales</taxon>
        <taxon>Poaceae</taxon>
        <taxon>PACMAD clade</taxon>
        <taxon>Arundinoideae</taxon>
        <taxon>Arundineae</taxon>
        <taxon>Arundo</taxon>
    </lineage>
</organism>
<sequence>MKYQRITSSNFLELISETLQYLCTSQWYTPCTAAQSIHQEVTTAESSMTSVTSTHLVHLLPRISLFHKATFVFLSLVYTSITKTCWDR</sequence>
<protein>
    <submittedName>
        <fullName evidence="1">Uncharacterized protein</fullName>
    </submittedName>
</protein>
<proteinExistence type="predicted"/>
<dbReference type="EMBL" id="GBRH01188270">
    <property type="protein sequence ID" value="JAE09626.1"/>
    <property type="molecule type" value="Transcribed_RNA"/>
</dbReference>
<dbReference type="AlphaFoldDB" id="A0A0A9FHR6"/>
<accession>A0A0A9FHR6</accession>